<name>A0ABU3Q7X2_9SPHN</name>
<dbReference type="PANTHER" id="PTHR42852">
    <property type="entry name" value="THIOL:DISULFIDE INTERCHANGE PROTEIN DSBE"/>
    <property type="match status" value="1"/>
</dbReference>
<proteinExistence type="predicted"/>
<feature type="domain" description="Thioredoxin" evidence="1">
    <location>
        <begin position="48"/>
        <end position="189"/>
    </location>
</feature>
<dbReference type="Gene3D" id="3.40.30.10">
    <property type="entry name" value="Glutaredoxin"/>
    <property type="match status" value="1"/>
</dbReference>
<reference evidence="2 3" key="1">
    <citation type="submission" date="2023-05" db="EMBL/GenBank/DDBJ databases">
        <authorList>
            <person name="Guo Y."/>
        </authorList>
    </citation>
    <scope>NUCLEOTIDE SEQUENCE [LARGE SCALE GENOMIC DNA]</scope>
    <source>
        <strain evidence="2 3">GR2756</strain>
    </source>
</reference>
<dbReference type="PROSITE" id="PS51352">
    <property type="entry name" value="THIOREDOXIN_2"/>
    <property type="match status" value="1"/>
</dbReference>
<evidence type="ECO:0000259" key="1">
    <source>
        <dbReference type="PROSITE" id="PS51352"/>
    </source>
</evidence>
<sequence>MDIPKHLLFLAPFLLVVGGCGGESEPRTQEAAKQAEAGKTAKSLLDRSRAGSKAPTVEFLDPDGEKASLADFAGKPVLVNLWATWCAPCIAEMPTLDALAAREQGKLQVLALSQDMEGRAKVEAFFAEHRFKMLEPYLDPELGMMDALKVEILPTTILYDAAGKEVWRMTGVEEWNSDKAAALIAEASKG</sequence>
<dbReference type="CDD" id="cd02966">
    <property type="entry name" value="TlpA_like_family"/>
    <property type="match status" value="1"/>
</dbReference>
<dbReference type="InterPro" id="IPR013766">
    <property type="entry name" value="Thioredoxin_domain"/>
</dbReference>
<dbReference type="InterPro" id="IPR036249">
    <property type="entry name" value="Thioredoxin-like_sf"/>
</dbReference>
<dbReference type="InterPro" id="IPR050553">
    <property type="entry name" value="Thioredoxin_ResA/DsbE_sf"/>
</dbReference>
<evidence type="ECO:0000313" key="2">
    <source>
        <dbReference type="EMBL" id="MDT9599476.1"/>
    </source>
</evidence>
<dbReference type="PANTHER" id="PTHR42852:SF13">
    <property type="entry name" value="PROTEIN DIPZ"/>
    <property type="match status" value="1"/>
</dbReference>
<comment type="caution">
    <text evidence="2">The sequence shown here is derived from an EMBL/GenBank/DDBJ whole genome shotgun (WGS) entry which is preliminary data.</text>
</comment>
<keyword evidence="3" id="KW-1185">Reference proteome</keyword>
<evidence type="ECO:0000313" key="3">
    <source>
        <dbReference type="Proteomes" id="UP001259572"/>
    </source>
</evidence>
<dbReference type="EMBL" id="JAVUPU010000005">
    <property type="protein sequence ID" value="MDT9599476.1"/>
    <property type="molecule type" value="Genomic_DNA"/>
</dbReference>
<gene>
    <name evidence="2" type="ORF">RQX22_10995</name>
</gene>
<accession>A0ABU3Q7X2</accession>
<dbReference type="SUPFAM" id="SSF52833">
    <property type="entry name" value="Thioredoxin-like"/>
    <property type="match status" value="1"/>
</dbReference>
<dbReference type="Proteomes" id="UP001259572">
    <property type="component" value="Unassembled WGS sequence"/>
</dbReference>
<dbReference type="PROSITE" id="PS51257">
    <property type="entry name" value="PROKAR_LIPOPROTEIN"/>
    <property type="match status" value="1"/>
</dbReference>
<dbReference type="InterPro" id="IPR013740">
    <property type="entry name" value="Redoxin"/>
</dbReference>
<dbReference type="Pfam" id="PF08534">
    <property type="entry name" value="Redoxin"/>
    <property type="match status" value="1"/>
</dbReference>
<organism evidence="2 3">
    <name type="scientific">Sphingosinicella rhizophila</name>
    <dbReference type="NCBI Taxonomy" id="3050082"/>
    <lineage>
        <taxon>Bacteria</taxon>
        <taxon>Pseudomonadati</taxon>
        <taxon>Pseudomonadota</taxon>
        <taxon>Alphaproteobacteria</taxon>
        <taxon>Sphingomonadales</taxon>
        <taxon>Sphingosinicellaceae</taxon>
        <taxon>Sphingosinicella</taxon>
    </lineage>
</organism>
<dbReference type="RefSeq" id="WP_315726446.1">
    <property type="nucleotide sequence ID" value="NZ_JAVUPU010000005.1"/>
</dbReference>
<protein>
    <submittedName>
        <fullName evidence="2">TlpA disulfide reductase family protein</fullName>
    </submittedName>
</protein>